<evidence type="ECO:0000313" key="1">
    <source>
        <dbReference type="EMBL" id="MBK4727089.1"/>
    </source>
</evidence>
<comment type="caution">
    <text evidence="1">The sequence shown here is derived from an EMBL/GenBank/DDBJ whole genome shotgun (WGS) entry which is preliminary data.</text>
</comment>
<sequence>MKLRIFMPFKETKDGSLRLMTLGEIKMAKDIFRDTINYGKVWVHKGSYLPLGLQLQRVSMSPNGEMYFRKDYRSDFSSADRIRQHIFIHELSHVWQYQHSMNVKLRGLTSWAAKYDYSLDSWPLSTYGMEQQAQIIADYYLLTQFNGRDDWKSYGLCRNCSELSDEELLRQYKYTLRSFPWSL</sequence>
<evidence type="ECO:0000313" key="2">
    <source>
        <dbReference type="Proteomes" id="UP000633731"/>
    </source>
</evidence>
<gene>
    <name evidence="1" type="ORF">JJL49_17830</name>
</gene>
<protein>
    <submittedName>
        <fullName evidence="1">Type IV secretion protein Rhs</fullName>
    </submittedName>
</protein>
<keyword evidence="2" id="KW-1185">Reference proteome</keyword>
<reference evidence="1" key="1">
    <citation type="submission" date="2021-01" db="EMBL/GenBank/DDBJ databases">
        <title>Draft genome of Pantoea agglomerans Eh 335.</title>
        <authorList>
            <person name="Emsley S.A."/>
            <person name="Oline D.K."/>
            <person name="Saw J.H."/>
            <person name="Ushijima B."/>
            <person name="Videau P."/>
            <person name="Koyack M.J."/>
        </authorList>
    </citation>
    <scope>NUCLEOTIDE SEQUENCE</scope>
    <source>
        <strain evidence="1">Eh 335</strain>
    </source>
</reference>
<name>A0ACC5RR13_ENTAG</name>
<accession>A0ACC5RR13</accession>
<organism evidence="1 2">
    <name type="scientific">Enterobacter agglomerans</name>
    <name type="common">Erwinia herbicola</name>
    <name type="synonym">Pantoea agglomerans</name>
    <dbReference type="NCBI Taxonomy" id="549"/>
    <lineage>
        <taxon>Bacteria</taxon>
        <taxon>Pseudomonadati</taxon>
        <taxon>Pseudomonadota</taxon>
        <taxon>Gammaproteobacteria</taxon>
        <taxon>Enterobacterales</taxon>
        <taxon>Erwiniaceae</taxon>
        <taxon>Pantoea</taxon>
        <taxon>Pantoea agglomerans group</taxon>
    </lineage>
</organism>
<proteinExistence type="predicted"/>
<dbReference type="Proteomes" id="UP000633731">
    <property type="component" value="Unassembled WGS sequence"/>
</dbReference>
<dbReference type="EMBL" id="JAEOXF010000012">
    <property type="protein sequence ID" value="MBK4727089.1"/>
    <property type="molecule type" value="Genomic_DNA"/>
</dbReference>